<feature type="transmembrane region" description="Helical" evidence="3">
    <location>
        <begin position="12"/>
        <end position="33"/>
    </location>
</feature>
<accession>E0S0Z4</accession>
<evidence type="ECO:0000313" key="5">
    <source>
        <dbReference type="EMBL" id="ADL33469.1"/>
    </source>
</evidence>
<dbReference type="HOGENOM" id="CLU_000445_107_18_9"/>
<dbReference type="SMART" id="SM00283">
    <property type="entry name" value="MA"/>
    <property type="match status" value="1"/>
</dbReference>
<dbReference type="PANTHER" id="PTHR32089">
    <property type="entry name" value="METHYL-ACCEPTING CHEMOTAXIS PROTEIN MCPB"/>
    <property type="match status" value="1"/>
</dbReference>
<dbReference type="Proteomes" id="UP000001299">
    <property type="component" value="Chromosome 1"/>
</dbReference>
<keyword evidence="3" id="KW-0472">Membrane</keyword>
<dbReference type="KEGG" id="bpb:bpr_I0726"/>
<reference evidence="5 6" key="1">
    <citation type="journal article" date="2010" name="PLoS ONE">
        <title>The glycobiome of the rumen bacterium Butyrivibrio proteoclasticus B316(T) highlights adaptation to a polysaccharide-rich environment.</title>
        <authorList>
            <person name="Kelly W.J."/>
            <person name="Leahy S.C."/>
            <person name="Altermann E."/>
            <person name="Yeoman C.J."/>
            <person name="Dunne J.C."/>
            <person name="Kong Z."/>
            <person name="Pacheco D.M."/>
            <person name="Li D."/>
            <person name="Noel S.J."/>
            <person name="Moon C.D."/>
            <person name="Cookson A.L."/>
            <person name="Attwood G.T."/>
        </authorList>
    </citation>
    <scope>NUCLEOTIDE SEQUENCE [LARGE SCALE GENOMIC DNA]</scope>
    <source>
        <strain evidence="6">ATCC 51982 / DSM 14932 / B316</strain>
    </source>
</reference>
<dbReference type="Gene3D" id="1.10.287.950">
    <property type="entry name" value="Methyl-accepting chemotaxis protein"/>
    <property type="match status" value="1"/>
</dbReference>
<dbReference type="SUPFAM" id="SSF58104">
    <property type="entry name" value="Methyl-accepting chemotaxis protein (MCP) signaling domain"/>
    <property type="match status" value="1"/>
</dbReference>
<name>E0S0Z4_BUTPB</name>
<dbReference type="STRING" id="515622.bpr_I0726"/>
<keyword evidence="3" id="KW-1133">Transmembrane helix</keyword>
<evidence type="ECO:0000256" key="3">
    <source>
        <dbReference type="SAM" id="Phobius"/>
    </source>
</evidence>
<sequence>MDLHEKHFYESNTLAMKFSCIIQAFELIATILYQDQRVGFLNTTAMVIMQVIILIASVVSYALYKRRNRGKYLLMGWLAASYVVVMAGSVHITYMWAFGPALLILVLLYADPILTIVTSVFVIATNILYMPLFFTYSVEIAERRFAVITDAIFAVLLSLMAIFYSRLSNRQNGETVDEMQAASEQQEKDARVIRDIGIKIGEKLEDAHDAMEALAEKVTQSAESSEQISVATTHTAEAIQTQTEMNSNIMTSLEEIAGQSRAMRNNADEVTQNISEGNNLVKELNAKSKEASAINAETAEMTANLQESASSVKEIVETILSISGQTNLLALNASIEAARAGEAGKGFAVVADEIRALSENTKNSAEKIASTIDELLGKVNEASGNMLKSVESAKEQSDMIVQTGEKFEVILEKVTDLTNSAGTISDNVDACVDANSKVMDAISNLSATSEEVAASAQSSIEISQKCESDMKITKEILDEILAISRR</sequence>
<feature type="transmembrane region" description="Helical" evidence="3">
    <location>
        <begin position="145"/>
        <end position="164"/>
    </location>
</feature>
<protein>
    <submittedName>
        <fullName evidence="5">Methyl-accepting chemotaxis protein McpJ</fullName>
    </submittedName>
</protein>
<dbReference type="eggNOG" id="COG0840">
    <property type="taxonomic scope" value="Bacteria"/>
</dbReference>
<dbReference type="InterPro" id="IPR004089">
    <property type="entry name" value="MCPsignal_dom"/>
</dbReference>
<evidence type="ECO:0000313" key="6">
    <source>
        <dbReference type="Proteomes" id="UP000001299"/>
    </source>
</evidence>
<feature type="transmembrane region" description="Helical" evidence="3">
    <location>
        <begin position="102"/>
        <end position="124"/>
    </location>
</feature>
<keyword evidence="3" id="KW-0812">Transmembrane</keyword>
<organism evidence="5 6">
    <name type="scientific">Butyrivibrio proteoclasticus (strain ATCC 51982 / DSM 14932 / B316)</name>
    <name type="common">Clostridium proteoclasticum</name>
    <dbReference type="NCBI Taxonomy" id="515622"/>
    <lineage>
        <taxon>Bacteria</taxon>
        <taxon>Bacillati</taxon>
        <taxon>Bacillota</taxon>
        <taxon>Clostridia</taxon>
        <taxon>Lachnospirales</taxon>
        <taxon>Lachnospiraceae</taxon>
        <taxon>Butyrivibrio</taxon>
    </lineage>
</organism>
<feature type="domain" description="Methyl-accepting transducer" evidence="4">
    <location>
        <begin position="210"/>
        <end position="460"/>
    </location>
</feature>
<proteinExistence type="predicted"/>
<feature type="transmembrane region" description="Helical" evidence="3">
    <location>
        <begin position="76"/>
        <end position="96"/>
    </location>
</feature>
<dbReference type="GO" id="GO:0016020">
    <property type="term" value="C:membrane"/>
    <property type="evidence" value="ECO:0007669"/>
    <property type="project" value="InterPro"/>
</dbReference>
<feature type="transmembrane region" description="Helical" evidence="3">
    <location>
        <begin position="45"/>
        <end position="64"/>
    </location>
</feature>
<gene>
    <name evidence="5" type="primary">mcpJ</name>
    <name evidence="5" type="ordered locus">bpr_I0726</name>
</gene>
<keyword evidence="6" id="KW-1185">Reference proteome</keyword>
<dbReference type="AlphaFoldDB" id="E0S0Z4"/>
<evidence type="ECO:0000256" key="1">
    <source>
        <dbReference type="ARBA" id="ARBA00023224"/>
    </source>
</evidence>
<dbReference type="PROSITE" id="PS50111">
    <property type="entry name" value="CHEMOTAXIS_TRANSDUC_2"/>
    <property type="match status" value="1"/>
</dbReference>
<dbReference type="RefSeq" id="WP_013280125.1">
    <property type="nucleotide sequence ID" value="NC_014387.1"/>
</dbReference>
<dbReference type="GO" id="GO:0007165">
    <property type="term" value="P:signal transduction"/>
    <property type="evidence" value="ECO:0007669"/>
    <property type="project" value="UniProtKB-KW"/>
</dbReference>
<keyword evidence="1 2" id="KW-0807">Transducer</keyword>
<dbReference type="EMBL" id="CP001810">
    <property type="protein sequence ID" value="ADL33469.1"/>
    <property type="molecule type" value="Genomic_DNA"/>
</dbReference>
<dbReference type="Pfam" id="PF00015">
    <property type="entry name" value="MCPsignal"/>
    <property type="match status" value="1"/>
</dbReference>
<evidence type="ECO:0000256" key="2">
    <source>
        <dbReference type="PROSITE-ProRule" id="PRU00284"/>
    </source>
</evidence>
<dbReference type="PANTHER" id="PTHR32089:SF112">
    <property type="entry name" value="LYSOZYME-LIKE PROTEIN-RELATED"/>
    <property type="match status" value="1"/>
</dbReference>
<evidence type="ECO:0000259" key="4">
    <source>
        <dbReference type="PROSITE" id="PS50111"/>
    </source>
</evidence>